<keyword evidence="2" id="KW-1185">Reference proteome</keyword>
<reference evidence="1 2" key="1">
    <citation type="submission" date="2023-04" db="EMBL/GenBank/DDBJ databases">
        <title>Colletotrichum tabacum stain YC1 causing leaf anthracnose on Nicotiana tabacum(L.) cv.</title>
        <authorList>
            <person name="Ji Z."/>
            <person name="Wang M."/>
            <person name="Zhang J."/>
            <person name="Wang N."/>
            <person name="Zhou Z."/>
        </authorList>
    </citation>
    <scope>NUCLEOTIDE SEQUENCE [LARGE SCALE GENOMIC DNA]</scope>
    <source>
        <strain evidence="1 2">YC1</strain>
    </source>
</reference>
<dbReference type="AlphaFoldDB" id="A0AAV9SRZ8"/>
<accession>A0AAV9SRZ8</accession>
<proteinExistence type="predicted"/>
<protein>
    <submittedName>
        <fullName evidence="1">Uncharacterized protein</fullName>
    </submittedName>
</protein>
<name>A0AAV9SRZ8_9PEZI</name>
<evidence type="ECO:0000313" key="2">
    <source>
        <dbReference type="Proteomes" id="UP001327957"/>
    </source>
</evidence>
<gene>
    <name evidence="1" type="ORF">QIS74_13612</name>
</gene>
<evidence type="ECO:0000313" key="1">
    <source>
        <dbReference type="EMBL" id="KAK6206193.1"/>
    </source>
</evidence>
<dbReference type="EMBL" id="JASAOK010000056">
    <property type="protein sequence ID" value="KAK6206193.1"/>
    <property type="molecule type" value="Genomic_DNA"/>
</dbReference>
<dbReference type="Proteomes" id="UP001327957">
    <property type="component" value="Unassembled WGS sequence"/>
</dbReference>
<sequence length="71" mass="8207">MFYKDTETHAINIHGPAGFALLQLRILEKYGVEGWESHTQYQKGQAAGVVTRSRRMWNFEDIVDVELNNIL</sequence>
<organism evidence="1 2">
    <name type="scientific">Colletotrichum tabaci</name>
    <dbReference type="NCBI Taxonomy" id="1209068"/>
    <lineage>
        <taxon>Eukaryota</taxon>
        <taxon>Fungi</taxon>
        <taxon>Dikarya</taxon>
        <taxon>Ascomycota</taxon>
        <taxon>Pezizomycotina</taxon>
        <taxon>Sordariomycetes</taxon>
        <taxon>Hypocreomycetidae</taxon>
        <taxon>Glomerellales</taxon>
        <taxon>Glomerellaceae</taxon>
        <taxon>Colletotrichum</taxon>
        <taxon>Colletotrichum destructivum species complex</taxon>
    </lineage>
</organism>
<comment type="caution">
    <text evidence="1">The sequence shown here is derived from an EMBL/GenBank/DDBJ whole genome shotgun (WGS) entry which is preliminary data.</text>
</comment>